<reference evidence="7 8" key="1">
    <citation type="submission" date="2015-12" db="EMBL/GenBank/DDBJ databases">
        <authorList>
            <person name="Shamseldin A."/>
            <person name="Moawad H."/>
            <person name="Abd El-Rahim W.M."/>
            <person name="Sadowsky M.J."/>
        </authorList>
    </citation>
    <scope>NUCLEOTIDE SEQUENCE [LARGE SCALE GENOMIC DNA]</scope>
    <source>
        <strain evidence="7 8">SJ5A-1</strain>
    </source>
</reference>
<dbReference type="NCBIfam" id="TIGR04408">
    <property type="entry name" value="LptG_lptG"/>
    <property type="match status" value="1"/>
</dbReference>
<dbReference type="OrthoDB" id="9798468at2"/>
<sequence length="365" mass="39147">MTLHLYFARRFLWTFLAILTVLAMLQALVDLVDELRRTDDSVSFGQVLQLVALKLPEGIYGILPLVMILATVALFLALARSSELVVARASGRSGLASLTGPLAVSLILGGLIVGMLNPIVAATSKRYADLSESFENGGASALSIGAEGLWLRQGGPEGQAVIRATRANPEATVLYDVSIVTYAPDNGGPTLRVVAEEAALAEGQWRLSNAKAWPLAPGLNPETGARRHETLTLPSTLTRESIRDRFGKPSAISIWDLPQFISDLEQAGFSARRHVVWMNIELSRPLFLAAMVLVGAAFTMRPARLGRTGLMVLSGILLGFGLYYVRNFAQILGESGQLSPLLAAWVPPVASILLALGLVLHMEDG</sequence>
<evidence type="ECO:0000256" key="2">
    <source>
        <dbReference type="ARBA" id="ARBA00022475"/>
    </source>
</evidence>
<dbReference type="PANTHER" id="PTHR33529:SF2">
    <property type="entry name" value="LIPOPOLYSACCHARIDE EXPORT SYSTEM PERMEASE PROTEIN LPTG"/>
    <property type="match status" value="1"/>
</dbReference>
<name>A0A0W7WNG8_9RHOB</name>
<evidence type="ECO:0000313" key="8">
    <source>
        <dbReference type="Proteomes" id="UP000054396"/>
    </source>
</evidence>
<dbReference type="Proteomes" id="UP000054396">
    <property type="component" value="Unassembled WGS sequence"/>
</dbReference>
<evidence type="ECO:0000256" key="3">
    <source>
        <dbReference type="ARBA" id="ARBA00022692"/>
    </source>
</evidence>
<protein>
    <submittedName>
        <fullName evidence="7">LPS export ABC transporter permease LptG</fullName>
    </submittedName>
</protein>
<comment type="subcellular location">
    <subcellularLocation>
        <location evidence="1">Cell membrane</location>
        <topology evidence="1">Multi-pass membrane protein</topology>
    </subcellularLocation>
</comment>
<comment type="caution">
    <text evidence="7">The sequence shown here is derived from an EMBL/GenBank/DDBJ whole genome shotgun (WGS) entry which is preliminary data.</text>
</comment>
<keyword evidence="2" id="KW-1003">Cell membrane</keyword>
<accession>A0A0W7WNG8</accession>
<feature type="transmembrane region" description="Helical" evidence="6">
    <location>
        <begin position="58"/>
        <end position="79"/>
    </location>
</feature>
<evidence type="ECO:0000256" key="5">
    <source>
        <dbReference type="ARBA" id="ARBA00023136"/>
    </source>
</evidence>
<dbReference type="PANTHER" id="PTHR33529">
    <property type="entry name" value="SLR0882 PROTEIN-RELATED"/>
    <property type="match status" value="1"/>
</dbReference>
<feature type="transmembrane region" description="Helical" evidence="6">
    <location>
        <begin position="310"/>
        <end position="329"/>
    </location>
</feature>
<keyword evidence="4 6" id="KW-1133">Transmembrane helix</keyword>
<dbReference type="InterPro" id="IPR030923">
    <property type="entry name" value="LptG"/>
</dbReference>
<keyword evidence="5 6" id="KW-0472">Membrane</keyword>
<dbReference type="STRING" id="1685382.AVJ23_05095"/>
<evidence type="ECO:0000256" key="1">
    <source>
        <dbReference type="ARBA" id="ARBA00004651"/>
    </source>
</evidence>
<dbReference type="GO" id="GO:0055085">
    <property type="term" value="P:transmembrane transport"/>
    <property type="evidence" value="ECO:0007669"/>
    <property type="project" value="InterPro"/>
</dbReference>
<dbReference type="EMBL" id="LPXO01000002">
    <property type="protein sequence ID" value="KUF12147.1"/>
    <property type="molecule type" value="Genomic_DNA"/>
</dbReference>
<keyword evidence="3 6" id="KW-0812">Transmembrane</keyword>
<dbReference type="AlphaFoldDB" id="A0A0W7WNG8"/>
<proteinExistence type="predicted"/>
<keyword evidence="8" id="KW-1185">Reference proteome</keyword>
<organism evidence="7 8">
    <name type="scientific">Pseudoponticoccus marisrubri</name>
    <dbReference type="NCBI Taxonomy" id="1685382"/>
    <lineage>
        <taxon>Bacteria</taxon>
        <taxon>Pseudomonadati</taxon>
        <taxon>Pseudomonadota</taxon>
        <taxon>Alphaproteobacteria</taxon>
        <taxon>Rhodobacterales</taxon>
        <taxon>Roseobacteraceae</taxon>
        <taxon>Pseudoponticoccus</taxon>
    </lineage>
</organism>
<feature type="transmembrane region" description="Helical" evidence="6">
    <location>
        <begin position="100"/>
        <end position="120"/>
    </location>
</feature>
<evidence type="ECO:0000313" key="7">
    <source>
        <dbReference type="EMBL" id="KUF12147.1"/>
    </source>
</evidence>
<evidence type="ECO:0000256" key="4">
    <source>
        <dbReference type="ARBA" id="ARBA00022989"/>
    </source>
</evidence>
<feature type="transmembrane region" description="Helical" evidence="6">
    <location>
        <begin position="341"/>
        <end position="360"/>
    </location>
</feature>
<evidence type="ECO:0000256" key="6">
    <source>
        <dbReference type="SAM" id="Phobius"/>
    </source>
</evidence>
<dbReference type="RefSeq" id="WP_058861266.1">
    <property type="nucleotide sequence ID" value="NZ_LPXO01000002.1"/>
</dbReference>
<dbReference type="GO" id="GO:0015920">
    <property type="term" value="P:lipopolysaccharide transport"/>
    <property type="evidence" value="ECO:0007669"/>
    <property type="project" value="TreeGrafter"/>
</dbReference>
<dbReference type="InterPro" id="IPR005495">
    <property type="entry name" value="LptG/LptF_permease"/>
</dbReference>
<gene>
    <name evidence="7" type="ORF">AVJ23_05095</name>
</gene>
<dbReference type="Pfam" id="PF03739">
    <property type="entry name" value="LptF_LptG"/>
    <property type="match status" value="1"/>
</dbReference>
<dbReference type="GO" id="GO:0043190">
    <property type="term" value="C:ATP-binding cassette (ABC) transporter complex"/>
    <property type="evidence" value="ECO:0007669"/>
    <property type="project" value="InterPro"/>
</dbReference>